<dbReference type="PANTHER" id="PTHR23020">
    <property type="entry name" value="UNCHARACTERIZED NUCLEAR HORMONE RECEPTOR-RELATED"/>
    <property type="match status" value="1"/>
</dbReference>
<reference evidence="2 3" key="1">
    <citation type="submission" date="2017-02" db="EMBL/GenBank/DDBJ databases">
        <title>The new phylogeny of genus Mycobacterium.</title>
        <authorList>
            <person name="Tortoli E."/>
            <person name="Trovato A."/>
            <person name="Cirillo D.M."/>
        </authorList>
    </citation>
    <scope>NUCLEOTIDE SEQUENCE [LARGE SCALE GENOMIC DNA]</scope>
    <source>
        <strain evidence="2 3">DSM 45578</strain>
    </source>
</reference>
<keyword evidence="2" id="KW-0808">Transferase</keyword>
<dbReference type="STRING" id="564198.BST17_20635"/>
<gene>
    <name evidence="2" type="ORF">BST17_20635</name>
</gene>
<dbReference type="Gene3D" id="3.90.1200.10">
    <property type="match status" value="1"/>
</dbReference>
<name>A0A1W9YSF4_MYCBA</name>
<organism evidence="2 3">
    <name type="scientific">Mycolicibacterium bacteremicum</name>
    <name type="common">Mycobacterium bacteremicum</name>
    <dbReference type="NCBI Taxonomy" id="564198"/>
    <lineage>
        <taxon>Bacteria</taxon>
        <taxon>Bacillati</taxon>
        <taxon>Actinomycetota</taxon>
        <taxon>Actinomycetes</taxon>
        <taxon>Mycobacteriales</taxon>
        <taxon>Mycobacteriaceae</taxon>
        <taxon>Mycolicibacterium</taxon>
    </lineage>
</organism>
<protein>
    <submittedName>
        <fullName evidence="2">Aminoglycoside phosphotransferase</fullName>
    </submittedName>
</protein>
<keyword evidence="3" id="KW-1185">Reference proteome</keyword>
<accession>A0A1W9YSF4</accession>
<dbReference type="EMBL" id="MVHJ01000021">
    <property type="protein sequence ID" value="ORA03001.1"/>
    <property type="molecule type" value="Genomic_DNA"/>
</dbReference>
<dbReference type="SUPFAM" id="SSF56112">
    <property type="entry name" value="Protein kinase-like (PK-like)"/>
    <property type="match status" value="1"/>
</dbReference>
<dbReference type="PANTHER" id="PTHR23020:SF41">
    <property type="entry name" value="AMINOGLYCOSIDE PHOSPHOTRANSFERASE DOMAIN-CONTAINING PROTEIN"/>
    <property type="match status" value="1"/>
</dbReference>
<feature type="domain" description="Aminoglycoside phosphotransferase" evidence="1">
    <location>
        <begin position="80"/>
        <end position="276"/>
    </location>
</feature>
<dbReference type="InterPro" id="IPR002575">
    <property type="entry name" value="Aminoglycoside_PTrfase"/>
</dbReference>
<sequence>MDATARTVPRRPADIDVATFRALTGRTDVTDVRIVGTEHGTALRARLEVAGDPRLPDRAFVKLAPVRPAERVFNRMMNLARNEASAYRLLGDDLADAVPRVYGTAARGGRAVVMLEDLADRDARFPALRVGATAAEALAIARLLGSVHGRFWDRLHEFPVFAGSRSTRLGPHSWHLLRTIPSEFGDIVTPAVRARAMRLIERRWDIAALLRREPASLLHGDTHLGNICFVGQQPLLFDWQMAAVGPAVKDLAYFACTSVDVDTRRRIDTDLVHAYVEALNGTGAQRLTVEQAWRGYRLFAFTAFVAAGVTAAFGKRLQGAATTRAGLHRAVEAMTDLDSLEILESLLR</sequence>
<evidence type="ECO:0000313" key="3">
    <source>
        <dbReference type="Proteomes" id="UP000192366"/>
    </source>
</evidence>
<dbReference type="Pfam" id="PF01636">
    <property type="entry name" value="APH"/>
    <property type="match status" value="1"/>
</dbReference>
<dbReference type="OrthoDB" id="141068at2"/>
<proteinExistence type="predicted"/>
<evidence type="ECO:0000313" key="2">
    <source>
        <dbReference type="EMBL" id="ORA03001.1"/>
    </source>
</evidence>
<comment type="caution">
    <text evidence="2">The sequence shown here is derived from an EMBL/GenBank/DDBJ whole genome shotgun (WGS) entry which is preliminary data.</text>
</comment>
<dbReference type="Proteomes" id="UP000192366">
    <property type="component" value="Unassembled WGS sequence"/>
</dbReference>
<dbReference type="InterPro" id="IPR011009">
    <property type="entry name" value="Kinase-like_dom_sf"/>
</dbReference>
<dbReference type="AlphaFoldDB" id="A0A1W9YSF4"/>
<dbReference type="InterPro" id="IPR052961">
    <property type="entry name" value="Oxido-Kinase-like_Enzymes"/>
</dbReference>
<evidence type="ECO:0000259" key="1">
    <source>
        <dbReference type="Pfam" id="PF01636"/>
    </source>
</evidence>
<dbReference type="GO" id="GO:0016740">
    <property type="term" value="F:transferase activity"/>
    <property type="evidence" value="ECO:0007669"/>
    <property type="project" value="UniProtKB-KW"/>
</dbReference>